<dbReference type="PANTHER" id="PTHR35186:SF4">
    <property type="entry name" value="PRION-INHIBITION AND PROPAGATION HELO DOMAIN-CONTAINING PROTEIN"/>
    <property type="match status" value="1"/>
</dbReference>
<reference evidence="5" key="1">
    <citation type="journal article" date="2018" name="Proc. Natl. Acad. Sci. U.S.A.">
        <title>Linking secondary metabolites to gene clusters through genome sequencing of six diverse Aspergillus species.</title>
        <authorList>
            <person name="Kaerboelling I."/>
            <person name="Vesth T.C."/>
            <person name="Frisvad J.C."/>
            <person name="Nybo J.L."/>
            <person name="Theobald S."/>
            <person name="Kuo A."/>
            <person name="Bowyer P."/>
            <person name="Matsuda Y."/>
            <person name="Mondo S."/>
            <person name="Lyhne E.K."/>
            <person name="Kogle M.E."/>
            <person name="Clum A."/>
            <person name="Lipzen A."/>
            <person name="Salamov A."/>
            <person name="Ngan C.Y."/>
            <person name="Daum C."/>
            <person name="Chiniquy J."/>
            <person name="Barry K."/>
            <person name="LaButti K."/>
            <person name="Haridas S."/>
            <person name="Simmons B.A."/>
            <person name="Magnuson J.K."/>
            <person name="Mortensen U.H."/>
            <person name="Larsen T.O."/>
            <person name="Grigoriev I.V."/>
            <person name="Baker S.E."/>
            <person name="Andersen M.R."/>
        </authorList>
    </citation>
    <scope>NUCLEOTIDE SEQUENCE [LARGE SCALE GENOMIC DNA]</scope>
    <source>
        <strain evidence="5">IBT 16806</strain>
    </source>
</reference>
<evidence type="ECO:0000313" key="5">
    <source>
        <dbReference type="Proteomes" id="UP000234474"/>
    </source>
</evidence>
<evidence type="ECO:0000256" key="2">
    <source>
        <dbReference type="SAM" id="SignalP"/>
    </source>
</evidence>
<dbReference type="STRING" id="1392255.A0A2I1CPH2"/>
<keyword evidence="2" id="KW-0732">Signal</keyword>
<protein>
    <recommendedName>
        <fullName evidence="3">DUF7580 domain-containing protein</fullName>
    </recommendedName>
</protein>
<organism evidence="4 5">
    <name type="scientific">Aspergillus novofumigatus (strain IBT 16806)</name>
    <dbReference type="NCBI Taxonomy" id="1392255"/>
    <lineage>
        <taxon>Eukaryota</taxon>
        <taxon>Fungi</taxon>
        <taxon>Dikarya</taxon>
        <taxon>Ascomycota</taxon>
        <taxon>Pezizomycotina</taxon>
        <taxon>Eurotiomycetes</taxon>
        <taxon>Eurotiomycetidae</taxon>
        <taxon>Eurotiales</taxon>
        <taxon>Aspergillaceae</taxon>
        <taxon>Aspergillus</taxon>
        <taxon>Aspergillus subgen. Fumigati</taxon>
    </lineage>
</organism>
<dbReference type="OrthoDB" id="3565018at2759"/>
<gene>
    <name evidence="4" type="ORF">P174DRAFT_383283</name>
</gene>
<proteinExistence type="predicted"/>
<sequence length="577" mass="65760">MVTGIEATGLVLALLPLLVNQLDNYVQGLETLKGFRAKRYLRALESYRTNLGTQKVIFFNTLGLLLEDTLVDDGSMISTWISNPRADSWVGRVIHETLQKRLGESFEPFMRTTRELCDLLEDLSNKLGLINQGTFLSLNSQPESFIRSSVKKFRTIFSKSIYADLLSRIHITNNILKTLVEQFRQSLSVQKNRQKLALSLYRAVLNEDCWNCSCKDRHSVHFVLDVSVPDFFGMPHEASNHTFRMTFTSKRSTTPADARDCWHEVEAESIEISDTASTGRTCPCTSRAQVMPGDKSEQNEKQSCKNNHSEPKAQNSLCSQGKTPVCTISDLCSMICAVKFHDKHRALLGCIADKRYRHHMYHVRSIADDLQPHSQSLEELIATSSTFPQPLLQGRYIFSRRDRLILAVKLACSVLQFHGNWLRKYWRARDIMFMKEKFDPSKHPYVVRDFSGEPCIDKSQESSPLIRSDILFPLGLILVELSLCRNLESLRTLEDNDTLETVANFKTAARYLPVVEMESGLRYGRVVKWCLFGPDTVDTTLEDEIGQEKIVESVVARLIENLWDFSGPQLRKSELTG</sequence>
<dbReference type="AlphaFoldDB" id="A0A2I1CPH2"/>
<feature type="compositionally biased region" description="Basic and acidic residues" evidence="1">
    <location>
        <begin position="294"/>
        <end position="311"/>
    </location>
</feature>
<dbReference type="EMBL" id="MSZS01000001">
    <property type="protein sequence ID" value="PKX99522.1"/>
    <property type="molecule type" value="Genomic_DNA"/>
</dbReference>
<comment type="caution">
    <text evidence="4">The sequence shown here is derived from an EMBL/GenBank/DDBJ whole genome shotgun (WGS) entry which is preliminary data.</text>
</comment>
<dbReference type="VEuPathDB" id="FungiDB:P174DRAFT_383283"/>
<evidence type="ECO:0000256" key="1">
    <source>
        <dbReference type="SAM" id="MobiDB-lite"/>
    </source>
</evidence>
<dbReference type="Proteomes" id="UP000234474">
    <property type="component" value="Unassembled WGS sequence"/>
</dbReference>
<feature type="signal peptide" evidence="2">
    <location>
        <begin position="1"/>
        <end position="28"/>
    </location>
</feature>
<feature type="region of interest" description="Disordered" evidence="1">
    <location>
        <begin position="288"/>
        <end position="320"/>
    </location>
</feature>
<evidence type="ECO:0000313" key="4">
    <source>
        <dbReference type="EMBL" id="PKX99522.1"/>
    </source>
</evidence>
<dbReference type="RefSeq" id="XP_024688117.1">
    <property type="nucleotide sequence ID" value="XM_024823153.1"/>
</dbReference>
<feature type="chain" id="PRO_5014166850" description="DUF7580 domain-containing protein" evidence="2">
    <location>
        <begin position="29"/>
        <end position="577"/>
    </location>
</feature>
<dbReference type="Pfam" id="PF24476">
    <property type="entry name" value="DUF7580"/>
    <property type="match status" value="1"/>
</dbReference>
<dbReference type="GeneID" id="36530479"/>
<feature type="domain" description="DUF7580" evidence="3">
    <location>
        <begin position="194"/>
        <end position="562"/>
    </location>
</feature>
<dbReference type="OMA" id="NRWHEVE"/>
<evidence type="ECO:0000259" key="3">
    <source>
        <dbReference type="Pfam" id="PF24476"/>
    </source>
</evidence>
<name>A0A2I1CPH2_ASPN1</name>
<dbReference type="InterPro" id="IPR056002">
    <property type="entry name" value="DUF7580"/>
</dbReference>
<keyword evidence="5" id="KW-1185">Reference proteome</keyword>
<accession>A0A2I1CPH2</accession>
<dbReference type="PANTHER" id="PTHR35186">
    <property type="entry name" value="ANK_REP_REGION DOMAIN-CONTAINING PROTEIN"/>
    <property type="match status" value="1"/>
</dbReference>